<evidence type="ECO:0000259" key="2">
    <source>
        <dbReference type="PROSITE" id="PS50937"/>
    </source>
</evidence>
<dbReference type="PANTHER" id="PTHR30204">
    <property type="entry name" value="REDOX-CYCLING DRUG-SENSING TRANSCRIPTIONAL ACTIVATOR SOXR"/>
    <property type="match status" value="1"/>
</dbReference>
<dbReference type="OrthoDB" id="9802039at2"/>
<dbReference type="InterPro" id="IPR047057">
    <property type="entry name" value="MerR_fam"/>
</dbReference>
<dbReference type="GO" id="GO:0003700">
    <property type="term" value="F:DNA-binding transcription factor activity"/>
    <property type="evidence" value="ECO:0007669"/>
    <property type="project" value="InterPro"/>
</dbReference>
<evidence type="ECO:0000256" key="1">
    <source>
        <dbReference type="ARBA" id="ARBA00023125"/>
    </source>
</evidence>
<reference evidence="3 4" key="1">
    <citation type="submission" date="2017-07" db="EMBL/GenBank/DDBJ databases">
        <title>Draft whole genome sequences of clinical Proprionibacteriaceae strains.</title>
        <authorList>
            <person name="Bernier A.-M."/>
            <person name="Bernard K."/>
            <person name="Domingo M.-C."/>
        </authorList>
    </citation>
    <scope>NUCLEOTIDE SEQUENCE [LARGE SCALE GENOMIC DNA]</scope>
    <source>
        <strain evidence="3 4">NML 130396</strain>
    </source>
</reference>
<dbReference type="Pfam" id="PF13411">
    <property type="entry name" value="MerR_1"/>
    <property type="match status" value="1"/>
</dbReference>
<dbReference type="Proteomes" id="UP000216311">
    <property type="component" value="Unassembled WGS sequence"/>
</dbReference>
<dbReference type="Gene3D" id="1.10.1660.10">
    <property type="match status" value="1"/>
</dbReference>
<name>A0A255GUB8_9ACTN</name>
<dbReference type="PROSITE" id="PS50937">
    <property type="entry name" value="HTH_MERR_2"/>
    <property type="match status" value="1"/>
</dbReference>
<dbReference type="AlphaFoldDB" id="A0A255GUB8"/>
<gene>
    <name evidence="3" type="ORF">CGZ93_12945</name>
</gene>
<dbReference type="EMBL" id="NMVQ01000034">
    <property type="protein sequence ID" value="OYO19285.1"/>
    <property type="molecule type" value="Genomic_DNA"/>
</dbReference>
<dbReference type="InterPro" id="IPR009061">
    <property type="entry name" value="DNA-bd_dom_put_sf"/>
</dbReference>
<dbReference type="GO" id="GO:0003677">
    <property type="term" value="F:DNA binding"/>
    <property type="evidence" value="ECO:0007669"/>
    <property type="project" value="UniProtKB-KW"/>
</dbReference>
<comment type="caution">
    <text evidence="3">The sequence shown here is derived from an EMBL/GenBank/DDBJ whole genome shotgun (WGS) entry which is preliminary data.</text>
</comment>
<dbReference type="SUPFAM" id="SSF46955">
    <property type="entry name" value="Putative DNA-binding domain"/>
    <property type="match status" value="1"/>
</dbReference>
<dbReference type="SMART" id="SM00422">
    <property type="entry name" value="HTH_MERR"/>
    <property type="match status" value="1"/>
</dbReference>
<dbReference type="InterPro" id="IPR000551">
    <property type="entry name" value="MerR-type_HTH_dom"/>
</dbReference>
<feature type="domain" description="HTH merR-type" evidence="2">
    <location>
        <begin position="3"/>
        <end position="70"/>
    </location>
</feature>
<proteinExistence type="predicted"/>
<dbReference type="PANTHER" id="PTHR30204:SF97">
    <property type="entry name" value="MERR FAMILY REGULATORY PROTEIN"/>
    <property type="match status" value="1"/>
</dbReference>
<organism evidence="3 4">
    <name type="scientific">Enemella dayhoffiae</name>
    <dbReference type="NCBI Taxonomy" id="2016507"/>
    <lineage>
        <taxon>Bacteria</taxon>
        <taxon>Bacillati</taxon>
        <taxon>Actinomycetota</taxon>
        <taxon>Actinomycetes</taxon>
        <taxon>Propionibacteriales</taxon>
        <taxon>Propionibacteriaceae</taxon>
        <taxon>Enemella</taxon>
    </lineage>
</organism>
<protein>
    <recommendedName>
        <fullName evidence="2">HTH merR-type domain-containing protein</fullName>
    </recommendedName>
</protein>
<sequence>MRELTIGEFALQTGITQRALRLYDERGILVPAAVDPFNGYRRYSPSQVRTGHLVKALREAGVPMAELVDLDAFSVAEHRQRLQLRRDAEDQALALAEVIDGFDPGDWPVTERAAEPQAWVGMTVAIGVPDDASSDEALAELEDVEAANSCFGAMFTWLADHSARPNGSWWTAMGEGREAGSIALSLCWPIPRELAVGELAELGTATRKAVSAPLADRMSAVSGVLPRRRELACRADLPEGDAEPAALMAAGLGPALALEAYESEHCLSAIGRTLRQVGSDGTAHELVLDVTP</sequence>
<evidence type="ECO:0000313" key="4">
    <source>
        <dbReference type="Proteomes" id="UP000216311"/>
    </source>
</evidence>
<dbReference type="PROSITE" id="PS00552">
    <property type="entry name" value="HTH_MERR_1"/>
    <property type="match status" value="1"/>
</dbReference>
<accession>A0A255GUB8</accession>
<evidence type="ECO:0000313" key="3">
    <source>
        <dbReference type="EMBL" id="OYO19285.1"/>
    </source>
</evidence>
<keyword evidence="1" id="KW-0238">DNA-binding</keyword>
<dbReference type="RefSeq" id="WP_094364581.1">
    <property type="nucleotide sequence ID" value="NZ_NMVQ01000034.1"/>
</dbReference>
<keyword evidence="4" id="KW-1185">Reference proteome</keyword>